<dbReference type="Gene3D" id="3.20.20.70">
    <property type="entry name" value="Aldolase class I"/>
    <property type="match status" value="1"/>
</dbReference>
<dbReference type="EC" id="2.5.1.3" evidence="9"/>
<comment type="catalytic activity">
    <reaction evidence="6 9 10">
        <text>4-methyl-5-(2-phosphooxyethyl)-thiazole + 4-amino-2-methyl-5-(diphosphooxymethyl)pyrimidine + H(+) = thiamine phosphate + diphosphate</text>
        <dbReference type="Rhea" id="RHEA:22328"/>
        <dbReference type="ChEBI" id="CHEBI:15378"/>
        <dbReference type="ChEBI" id="CHEBI:33019"/>
        <dbReference type="ChEBI" id="CHEBI:37575"/>
        <dbReference type="ChEBI" id="CHEBI:57841"/>
        <dbReference type="ChEBI" id="CHEBI:58296"/>
        <dbReference type="EC" id="2.5.1.3"/>
    </reaction>
</comment>
<dbReference type="GO" id="GO:0005737">
    <property type="term" value="C:cytoplasm"/>
    <property type="evidence" value="ECO:0007669"/>
    <property type="project" value="TreeGrafter"/>
</dbReference>
<keyword evidence="5 9" id="KW-0784">Thiamine biosynthesis</keyword>
<dbReference type="GO" id="GO:0004789">
    <property type="term" value="F:thiamine-phosphate diphosphorylase activity"/>
    <property type="evidence" value="ECO:0007669"/>
    <property type="project" value="UniProtKB-UniRule"/>
</dbReference>
<organism evidence="14 15">
    <name type="scientific">Paramaledivibacter caminithermalis (strain DSM 15212 / CIP 107654 / DViRD3)</name>
    <name type="common">Clostridium caminithermale</name>
    <dbReference type="NCBI Taxonomy" id="1121301"/>
    <lineage>
        <taxon>Bacteria</taxon>
        <taxon>Bacillati</taxon>
        <taxon>Bacillota</taxon>
        <taxon>Clostridia</taxon>
        <taxon>Peptostreptococcales</taxon>
        <taxon>Caminicellaceae</taxon>
        <taxon>Paramaledivibacter</taxon>
    </lineage>
</organism>
<dbReference type="UniPathway" id="UPA00060">
    <property type="reaction ID" value="UER00141"/>
</dbReference>
<evidence type="ECO:0000256" key="10">
    <source>
        <dbReference type="RuleBase" id="RU003826"/>
    </source>
</evidence>
<dbReference type="PANTHER" id="PTHR20857:SF15">
    <property type="entry name" value="THIAMINE-PHOSPHATE SYNTHASE"/>
    <property type="match status" value="1"/>
</dbReference>
<keyword evidence="15" id="KW-1185">Reference proteome</keyword>
<feature type="binding site" evidence="9">
    <location>
        <position position="201"/>
    </location>
    <ligand>
        <name>4-amino-2-methyl-5-(diphosphooxymethyl)pyrimidine</name>
        <dbReference type="ChEBI" id="CHEBI:57841"/>
    </ligand>
</feature>
<proteinExistence type="inferred from homology"/>
<comment type="catalytic activity">
    <reaction evidence="8 9 10">
        <text>2-[(2R,5Z)-2-carboxy-4-methylthiazol-5(2H)-ylidene]ethyl phosphate + 4-amino-2-methyl-5-(diphosphooxymethyl)pyrimidine + 2 H(+) = thiamine phosphate + CO2 + diphosphate</text>
        <dbReference type="Rhea" id="RHEA:47844"/>
        <dbReference type="ChEBI" id="CHEBI:15378"/>
        <dbReference type="ChEBI" id="CHEBI:16526"/>
        <dbReference type="ChEBI" id="CHEBI:33019"/>
        <dbReference type="ChEBI" id="CHEBI:37575"/>
        <dbReference type="ChEBI" id="CHEBI:57841"/>
        <dbReference type="ChEBI" id="CHEBI:62899"/>
        <dbReference type="EC" id="2.5.1.3"/>
    </reaction>
</comment>
<keyword evidence="3 9" id="KW-0479">Metal-binding</keyword>
<dbReference type="InterPro" id="IPR022998">
    <property type="entry name" value="ThiamineP_synth_TenI"/>
</dbReference>
<name>A0A1M6QI69_PARC5</name>
<comment type="function">
    <text evidence="9">Condenses 4-methyl-5-(beta-hydroxyethyl)thiazole monophosphate (THZ-P) and 2-methyl-4-amino-5-hydroxymethyl pyrimidine pyrophosphate (HMP-PP) to form thiamine monophosphate (TMP).</text>
</comment>
<feature type="binding site" evidence="9">
    <location>
        <position position="296"/>
    </location>
    <ligand>
        <name>2-[(2R,5Z)-2-carboxy-4-methylthiazol-5(2H)-ylidene]ethyl phosphate</name>
        <dbReference type="ChEBI" id="CHEBI:62899"/>
    </ligand>
</feature>
<evidence type="ECO:0000256" key="11">
    <source>
        <dbReference type="RuleBase" id="RU004253"/>
    </source>
</evidence>
<feature type="binding site" evidence="9">
    <location>
        <begin position="316"/>
        <end position="317"/>
    </location>
    <ligand>
        <name>2-[(2R,5Z)-2-carboxy-4-methylthiazol-5(2H)-ylidene]ethyl phosphate</name>
        <dbReference type="ChEBI" id="CHEBI:62899"/>
    </ligand>
</feature>
<feature type="binding site" evidence="9">
    <location>
        <position position="239"/>
    </location>
    <ligand>
        <name>4-amino-2-methyl-5-(diphosphooxymethyl)pyrimidine</name>
        <dbReference type="ChEBI" id="CHEBI:57841"/>
    </ligand>
</feature>
<dbReference type="Pfam" id="PF17792">
    <property type="entry name" value="ThiD2"/>
    <property type="match status" value="1"/>
</dbReference>
<evidence type="ECO:0000256" key="5">
    <source>
        <dbReference type="ARBA" id="ARBA00022977"/>
    </source>
</evidence>
<dbReference type="GO" id="GO:0009229">
    <property type="term" value="P:thiamine diphosphate biosynthetic process"/>
    <property type="evidence" value="ECO:0007669"/>
    <property type="project" value="UniProtKB-UniRule"/>
</dbReference>
<dbReference type="HAMAP" id="MF_00097">
    <property type="entry name" value="TMP_synthase"/>
    <property type="match status" value="1"/>
</dbReference>
<feature type="binding site" evidence="9">
    <location>
        <position position="268"/>
    </location>
    <ligand>
        <name>4-amino-2-methyl-5-(diphosphooxymethyl)pyrimidine</name>
        <dbReference type="ChEBI" id="CHEBI:57841"/>
    </ligand>
</feature>
<protein>
    <recommendedName>
        <fullName evidence="9">Thiamine-phosphate synthase</fullName>
        <shortName evidence="9">TP synthase</shortName>
        <shortName evidence="9">TPS</shortName>
        <ecNumber evidence="9">2.5.1.3</ecNumber>
    </recommendedName>
    <alternativeName>
        <fullName evidence="9">Thiamine-phosphate pyrophosphorylase</fullName>
        <shortName evidence="9">TMP pyrophosphorylase</shortName>
        <shortName evidence="9">TMP-PPase</shortName>
    </alternativeName>
</protein>
<dbReference type="GO" id="GO:0000287">
    <property type="term" value="F:magnesium ion binding"/>
    <property type="evidence" value="ECO:0007669"/>
    <property type="project" value="UniProtKB-UniRule"/>
</dbReference>
<evidence type="ECO:0000313" key="14">
    <source>
        <dbReference type="EMBL" id="SHK19717.1"/>
    </source>
</evidence>
<dbReference type="NCBIfam" id="TIGR00693">
    <property type="entry name" value="thiE"/>
    <property type="match status" value="1"/>
</dbReference>
<comment type="catalytic activity">
    <reaction evidence="7 9 10">
        <text>2-(2-carboxy-4-methylthiazol-5-yl)ethyl phosphate + 4-amino-2-methyl-5-(diphosphooxymethyl)pyrimidine + 2 H(+) = thiamine phosphate + CO2 + diphosphate</text>
        <dbReference type="Rhea" id="RHEA:47848"/>
        <dbReference type="ChEBI" id="CHEBI:15378"/>
        <dbReference type="ChEBI" id="CHEBI:16526"/>
        <dbReference type="ChEBI" id="CHEBI:33019"/>
        <dbReference type="ChEBI" id="CHEBI:37575"/>
        <dbReference type="ChEBI" id="CHEBI:57841"/>
        <dbReference type="ChEBI" id="CHEBI:62890"/>
        <dbReference type="EC" id="2.5.1.3"/>
    </reaction>
</comment>
<feature type="binding site" evidence="9">
    <location>
        <position position="202"/>
    </location>
    <ligand>
        <name>Mg(2+)</name>
        <dbReference type="ChEBI" id="CHEBI:18420"/>
    </ligand>
</feature>
<feature type="binding site" evidence="9">
    <location>
        <begin position="265"/>
        <end position="267"/>
    </location>
    <ligand>
        <name>2-[(2R,5Z)-2-carboxy-4-methylthiazol-5(2H)-ylidene]ethyl phosphate</name>
        <dbReference type="ChEBI" id="CHEBI:62899"/>
    </ligand>
</feature>
<dbReference type="Pfam" id="PF02581">
    <property type="entry name" value="TMP-TENI"/>
    <property type="match status" value="1"/>
</dbReference>
<dbReference type="STRING" id="1121301.SAMN02745912_02589"/>
<dbReference type="Proteomes" id="UP000184465">
    <property type="component" value="Unassembled WGS sequence"/>
</dbReference>
<dbReference type="OrthoDB" id="9812206at2"/>
<evidence type="ECO:0000256" key="6">
    <source>
        <dbReference type="ARBA" id="ARBA00047334"/>
    </source>
</evidence>
<dbReference type="RefSeq" id="WP_084112024.1">
    <property type="nucleotide sequence ID" value="NZ_FRAG01000034.1"/>
</dbReference>
<evidence type="ECO:0000313" key="15">
    <source>
        <dbReference type="Proteomes" id="UP000184465"/>
    </source>
</evidence>
<reference evidence="14 15" key="1">
    <citation type="submission" date="2016-11" db="EMBL/GenBank/DDBJ databases">
        <authorList>
            <person name="Jaros S."/>
            <person name="Januszkiewicz K."/>
            <person name="Wedrychowicz H."/>
        </authorList>
    </citation>
    <scope>NUCLEOTIDE SEQUENCE [LARGE SCALE GENOMIC DNA]</scope>
    <source>
        <strain evidence="14 15">DSM 15212</strain>
    </source>
</reference>
<comment type="pathway">
    <text evidence="1 9 11">Cofactor biosynthesis; thiamine diphosphate biosynthesis; thiamine phosphate from 4-amino-2-methyl-5-diphosphomethylpyrimidine and 4-methyl-5-(2-phosphoethyl)-thiazole: step 1/1.</text>
</comment>
<evidence type="ECO:0000259" key="13">
    <source>
        <dbReference type="Pfam" id="PF17792"/>
    </source>
</evidence>
<dbReference type="SUPFAM" id="SSF51391">
    <property type="entry name" value="Thiamin phosphate synthase"/>
    <property type="match status" value="1"/>
</dbReference>
<feature type="binding site" evidence="9">
    <location>
        <begin position="169"/>
        <end position="173"/>
    </location>
    <ligand>
        <name>4-amino-2-methyl-5-(diphosphooxymethyl)pyrimidine</name>
        <dbReference type="ChEBI" id="CHEBI:57841"/>
    </ligand>
</feature>
<dbReference type="GO" id="GO:0009228">
    <property type="term" value="P:thiamine biosynthetic process"/>
    <property type="evidence" value="ECO:0007669"/>
    <property type="project" value="UniProtKB-KW"/>
</dbReference>
<dbReference type="InterPro" id="IPR034291">
    <property type="entry name" value="TMP_synthase"/>
</dbReference>
<accession>A0A1M6QI69</accession>
<evidence type="ECO:0000259" key="12">
    <source>
        <dbReference type="Pfam" id="PF02581"/>
    </source>
</evidence>
<evidence type="ECO:0000256" key="2">
    <source>
        <dbReference type="ARBA" id="ARBA00022679"/>
    </source>
</evidence>
<comment type="cofactor">
    <cofactor evidence="9">
        <name>Mg(2+)</name>
        <dbReference type="ChEBI" id="CHEBI:18420"/>
    </cofactor>
    <text evidence="9">Binds 1 Mg(2+) ion per subunit.</text>
</comment>
<sequence>MKIYRLIDANINRVSEGLRILEDIARFVLENKALSKDIREMRHIVRKSFTNHSLLIFRDSQNDIGLNISQNSRLDAKKAVSDLISANFKRVQEGLRSIEEALKILGYFNESKIYEALRFKSYDLEKKFSIRKTLPDTDIYGILGEEFSAGKSNIEITKEMIKANIKIIQYREKNKSKCDKLKDCQAIRKITSVNDVIFIVNDDIDIALAVKADGIHIGQKDMPIEIVKNIASDMIIGLSTHNQKQALEAVEKGADYIGVGPIFNTSTKKNLEKCDGLSFLKWVSENISIPFVAIGGIKESNIATVKKHGGKYFAMISELVGSENIVKKINLIRKKLY</sequence>
<feature type="binding site" evidence="9">
    <location>
        <position position="221"/>
    </location>
    <ligand>
        <name>Mg(2+)</name>
        <dbReference type="ChEBI" id="CHEBI:18420"/>
    </ligand>
</feature>
<dbReference type="CDD" id="cd00564">
    <property type="entry name" value="TMP_TenI"/>
    <property type="match status" value="1"/>
</dbReference>
<dbReference type="InterPro" id="IPR036206">
    <property type="entry name" value="ThiamineP_synth_sf"/>
</dbReference>
<feature type="domain" description="Thiamine phosphate synthase/TenI" evidence="12">
    <location>
        <begin position="140"/>
        <end position="318"/>
    </location>
</feature>
<evidence type="ECO:0000256" key="3">
    <source>
        <dbReference type="ARBA" id="ARBA00022723"/>
    </source>
</evidence>
<keyword evidence="2 9" id="KW-0808">Transferase</keyword>
<evidence type="ECO:0000256" key="7">
    <source>
        <dbReference type="ARBA" id="ARBA00047851"/>
    </source>
</evidence>
<evidence type="ECO:0000256" key="9">
    <source>
        <dbReference type="HAMAP-Rule" id="MF_00097"/>
    </source>
</evidence>
<comment type="similarity">
    <text evidence="9 10">Belongs to the thiamine-phosphate synthase family.</text>
</comment>
<dbReference type="PANTHER" id="PTHR20857">
    <property type="entry name" value="THIAMINE-PHOSPHATE PYROPHOSPHORYLASE"/>
    <property type="match status" value="1"/>
</dbReference>
<evidence type="ECO:0000256" key="4">
    <source>
        <dbReference type="ARBA" id="ARBA00022842"/>
    </source>
</evidence>
<gene>
    <name evidence="9" type="primary">thiE</name>
    <name evidence="14" type="ORF">SAMN02745912_02589</name>
</gene>
<dbReference type="InterPro" id="IPR013785">
    <property type="entry name" value="Aldolase_TIM"/>
</dbReference>
<evidence type="ECO:0000256" key="1">
    <source>
        <dbReference type="ARBA" id="ARBA00005165"/>
    </source>
</evidence>
<dbReference type="EMBL" id="FRAG01000034">
    <property type="protein sequence ID" value="SHK19717.1"/>
    <property type="molecule type" value="Genomic_DNA"/>
</dbReference>
<dbReference type="FunFam" id="3.20.20.70:FF:000096">
    <property type="entry name" value="Thiamine-phosphate synthase"/>
    <property type="match status" value="1"/>
</dbReference>
<feature type="domain" description="ThiD2" evidence="13">
    <location>
        <begin position="5"/>
        <end position="127"/>
    </location>
</feature>
<dbReference type="InterPro" id="IPR041397">
    <property type="entry name" value="ThiD2"/>
</dbReference>
<keyword evidence="4 9" id="KW-0460">Magnesium</keyword>
<dbReference type="AlphaFoldDB" id="A0A1M6QI69"/>
<evidence type="ECO:0000256" key="8">
    <source>
        <dbReference type="ARBA" id="ARBA00047883"/>
    </source>
</evidence>